<dbReference type="SUPFAM" id="SSF48371">
    <property type="entry name" value="ARM repeat"/>
    <property type="match status" value="1"/>
</dbReference>
<feature type="region of interest" description="Disordered" evidence="7">
    <location>
        <begin position="960"/>
        <end position="1001"/>
    </location>
</feature>
<dbReference type="Pfam" id="PF12372">
    <property type="entry name" value="Htt_N-HEAT"/>
    <property type="match status" value="2"/>
</dbReference>
<dbReference type="Pfam" id="PF20925">
    <property type="entry name" value="Htt_bridge"/>
    <property type="match status" value="1"/>
</dbReference>
<dbReference type="GO" id="GO:0005737">
    <property type="term" value="C:cytoplasm"/>
    <property type="evidence" value="ECO:0007669"/>
    <property type="project" value="UniProtKB-SubCell"/>
</dbReference>
<dbReference type="Pfam" id="PF20926">
    <property type="entry name" value="Htt_N-HEAT_1"/>
    <property type="match status" value="1"/>
</dbReference>
<gene>
    <name evidence="8" type="ORF">pdam_00015217</name>
</gene>
<dbReference type="STRING" id="46731.A0A3M6TAT4"/>
<feature type="compositionally biased region" description="Low complexity" evidence="7">
    <location>
        <begin position="927"/>
        <end position="947"/>
    </location>
</feature>
<sequence>MSLAAADKLLKIFDALKNFREGIPVVDPNPLAKKKESLLSKKERISYLNTIPELVCSSGIRSLSEFPKILAITVDSLLVSCDDQESDVRLVAGESLNKLIKGLMDSFMGRIHVELYKKIKENGSARSLRAALSRFGDLCHLIRPQKCRPFIANLLPCIARVSIRTEETIQEILAIVMQKIMSVLGSFTGDKEVKQLLKTFLPNLQSSSATTRRTAASGLVVICQYSRKPSFFYEWLLNILLGLVLPFHEDKDSTVYLGVLMCLRHMIPNLDCSFSFDHQMKGLRGSFGSHCSYSADGTLGAEQIQNNQLLQVYEVIMYCTKHSNHNVVTASLETLLQLLRAPPPALLSILLSAEGITPSANSDASKQDLEFLEETPSEGDPTMSELETASIAESTASTVDTGVGSSIATDFDTEQTSVDEMLRSAELDRLRLHGGSAGDNDQTREEAEEGIDVFDSTMSEVKTENRRTTRSLSDPGYAAETDNNASIDATQNKTQVSHGTFDYVAHRDSDGLELTTSEDDTIRTESVSTQEVRLLVERSFQIDAVACKGVPLVHCVRLMSSFLLSGNPGEMLSDSCVRVSVKSLALSCIAQAVKLYPEAFLVRILPELSEDSDGKEFHQSSPQLVRDILLFSGHGDPQLRGSLATVIGNVVRTGLKKGRLDFDTWCIDNCQEMETVPFGLEDLISVLKSILQDESPVAIRQACVSLKVELLEILGEVDFRLLGLLKLKFEHLQESGMHKLFKTNLQEDLINNVILHLLEDEDIRVRQAAAKCVVSIVPRLFHSLNSDKQALVVSAAQSQIRGGGPLSIVMGSMMSSWLAYDLFAHQQLLQIAGNILFGAGCSGVHVTLKMHSERGPSDEPISSAEHWSVFTDSTLAPQAEKLVLHMARLLNIFTHVVEHTTPGAHSFKIPFPGQNKDKQQSSAIPGVAAPHTPPSASAVSSSASTVPKRLLTKTKRALSEADLHQASSDKPLSPSKTQGGVGQSGESEQSTQNPPPKSSIGTFHHIPHYMKLYEIIKGAYANNQVSLLAPDQDKFCQFLSATLHSLSLLLEVSAFADIGKHVEEILGYLQVCVKLEATKTLLCVQQLLRAMFGINALSQPELIQNLTVPPCLATSLVTVPRQAEMLPVDKSFYHFCFVYPLVLVTHSLQKLKHKEEINEKGKESEELGGIGVFIKKLRNKAASSIRSPVKLDKQSPIHSYIRWFEPLVIRALKEYTMSSKVILQQQVLSLLAQLIKLRVNYSLLDADQVFISFVQKQFEFIDAGQIKSCDTFLPHIFQFLVLLSYECFQPKFNQAKAIVGMPRIIQLCDGIMAGGQPAQTHALQPIIHDLFVLRTASGSEIGGDLETQREVVVSMLLRLVHYPEVLEMLVTVLNCYQRDEVKWKDLSGQIIDLLLPLLANQKVHVESEYGIKMLQAVFTAVAPGSLWPVDVLLRVLFSSFDQSDAFKRWLATILVVLQTLMAQVTEDILLSRIDQSGFRPRCVNMMDKPLLPIEVFVKFLFYVVETSANHVNMATRNSLVNLRSPSEEAFLLKLFGSLLSCVTHLLKSANFKKVSQLASSSPIIHPTVDLVNENLSHLVDTHPVLVLQWCHVLRQLKYTDTQFWFGFLDTGLRLSTASGSNIELEGPTLNKDVTRSGVILIYCDLLITQHMEQGSLDQSQVGTLLRMSLEDLVQMTDEPPIQGFLSILYSTHEGSKLLLDSFSSSRALHETVKREWFCRLAQQCCFAARPMDQRNGANVKPEAIQMLSVLNAKEVSFVINHENFDISLLEECISLGIERTLLLTSRRQNGENVPSNLLNNAEHFENHDVDQLLLISKLALFSKIEQVAKDVITTRTFRDNENSTKLQCFQLASDRLSALCNDVDWCKKVTSLARALVALAGAIPTLPKHCKIPESGQEALFQFVFVPLAMVHYSLVNGKRPCSVELKSNLECLAKYLNLDCAKSIGKLEFFPLVCSAINHVHVLLNAVDGSGDNDEEGFFTDQIKVDMGDEGVQIARKACGEISQLIHRLLTILKPGSVQKPSLPQFLLRPFQDIIVGLARQPLVNSYARTLPLVWKMGWAPVPEGPLKTELPPLPIEILKEKDVLDEFVKRVNLIGWTSRQQFEETWAALLGVISSPPLPDTVSTEEDMESTHSCCLAVRCISELLLQTTLYPVPGNPSASAYLHRPRHRDLPFLGSRAGKKLTFVRGMIEEEFVSLCCTGTGRVFISDEDLKPERSISVGALHSQAQSELQERYDSEDDTAVVVSLPRMPQPEKLDIKSCEQFLLELFEQWMSPYIHPRTPLALLSEATKALLVLSDLFVDGTHFEWVLGTLLDLHHNHSAEDDLLIQYLLPTLCKALAFLKTISALYGAMYLLEIQVPSVSAVLLPILTDFLGKKLTVINGAVSMAEHHLLVMWSTAFYLLERYADEISDQELKANLLKNAVRTASSNEDSTPTCVYHAIIRGLERLVVSFALSSAESDSLVKLSVDRLSMQNPQRAISALGLLVTCMYTGKIGDRPSGIYPPADTAEFPTEDILLIAMERVTVLFDRIRKGVPSEAKVVARVLPPLLLDFFPAQEIMNKVIGEFLSSQQPHPELMAQVLFKVFEGLHSQGQQTEVRDWVLLSLGSFIQRYGDTPVDGGMESYLLLH</sequence>
<feature type="region of interest" description="Disordered" evidence="7">
    <location>
        <begin position="393"/>
        <end position="415"/>
    </location>
</feature>
<dbReference type="Pfam" id="PF20927">
    <property type="entry name" value="Htt_C-HEAT"/>
    <property type="match status" value="3"/>
</dbReference>
<dbReference type="InterPro" id="IPR016024">
    <property type="entry name" value="ARM-type_fold"/>
</dbReference>
<evidence type="ECO:0000313" key="9">
    <source>
        <dbReference type="Proteomes" id="UP000275408"/>
    </source>
</evidence>
<comment type="subcellular location">
    <subcellularLocation>
        <location evidence="3">Cytoplasm</location>
    </subcellularLocation>
    <subcellularLocation>
        <location evidence="2">Nucleus</location>
    </subcellularLocation>
</comment>
<evidence type="ECO:0000256" key="7">
    <source>
        <dbReference type="SAM" id="MobiDB-lite"/>
    </source>
</evidence>
<keyword evidence="5" id="KW-0963">Cytoplasm</keyword>
<dbReference type="InterPro" id="IPR028426">
    <property type="entry name" value="Huntingtin_fam"/>
</dbReference>
<dbReference type="Proteomes" id="UP000275408">
    <property type="component" value="Unassembled WGS sequence"/>
</dbReference>
<comment type="caution">
    <text evidence="8">The sequence shown here is derived from an EMBL/GenBank/DDBJ whole genome shotgun (WGS) entry which is preliminary data.</text>
</comment>
<dbReference type="EMBL" id="RCHS01003995">
    <property type="protein sequence ID" value="RMX38510.1"/>
    <property type="molecule type" value="Genomic_DNA"/>
</dbReference>
<dbReference type="PANTHER" id="PTHR10170:SF10">
    <property type="entry name" value="HUNTINGTIN"/>
    <property type="match status" value="1"/>
</dbReference>
<evidence type="ECO:0000256" key="6">
    <source>
        <dbReference type="ARBA" id="ARBA00023242"/>
    </source>
</evidence>
<evidence type="ECO:0000256" key="3">
    <source>
        <dbReference type="ARBA" id="ARBA00004496"/>
    </source>
</evidence>
<proteinExistence type="inferred from homology"/>
<comment type="similarity">
    <text evidence="4">Belongs to the huntingtin family.</text>
</comment>
<evidence type="ECO:0000256" key="1">
    <source>
        <dbReference type="ARBA" id="ARBA00002907"/>
    </source>
</evidence>
<evidence type="ECO:0000256" key="4">
    <source>
        <dbReference type="ARBA" id="ARBA00007153"/>
    </source>
</evidence>
<dbReference type="InterPro" id="IPR048412">
    <property type="entry name" value="Htt_bridge"/>
</dbReference>
<protein>
    <recommendedName>
        <fullName evidence="10">Huntingtin</fullName>
    </recommendedName>
</protein>
<dbReference type="InterPro" id="IPR024613">
    <property type="entry name" value="Huntingtin_N_HEAT_rpt-2"/>
</dbReference>
<dbReference type="InterPro" id="IPR000091">
    <property type="entry name" value="Huntingtin"/>
</dbReference>
<evidence type="ECO:0000313" key="8">
    <source>
        <dbReference type="EMBL" id="RMX38510.1"/>
    </source>
</evidence>
<reference evidence="8 9" key="1">
    <citation type="journal article" date="2018" name="Sci. Rep.">
        <title>Comparative analysis of the Pocillopora damicornis genome highlights role of immune system in coral evolution.</title>
        <authorList>
            <person name="Cunning R."/>
            <person name="Bay R.A."/>
            <person name="Gillette P."/>
            <person name="Baker A.C."/>
            <person name="Traylor-Knowles N."/>
        </authorList>
    </citation>
    <scope>NUCLEOTIDE SEQUENCE [LARGE SCALE GENOMIC DNA]</scope>
    <source>
        <strain evidence="8">RSMAS</strain>
        <tissue evidence="8">Whole animal</tissue>
    </source>
</reference>
<feature type="region of interest" description="Disordered" evidence="7">
    <location>
        <begin position="907"/>
        <end position="947"/>
    </location>
</feature>
<dbReference type="InterPro" id="IPR048413">
    <property type="entry name" value="Htt_C-HEAT_rpt"/>
</dbReference>
<evidence type="ECO:0000256" key="5">
    <source>
        <dbReference type="ARBA" id="ARBA00022490"/>
    </source>
</evidence>
<dbReference type="PANTHER" id="PTHR10170">
    <property type="entry name" value="HUNTINGTON DISEASE PROTEIN"/>
    <property type="match status" value="1"/>
</dbReference>
<comment type="function">
    <text evidence="1">May play a role in microtubule-mediated transport or vesicle function.</text>
</comment>
<name>A0A3M6TAT4_POCDA</name>
<keyword evidence="6" id="KW-0539">Nucleus</keyword>
<dbReference type="InterPro" id="IPR048411">
    <property type="entry name" value="Htt_N_HEAT_rpt-1"/>
</dbReference>
<dbReference type="Gene3D" id="1.25.10.10">
    <property type="entry name" value="Leucine-rich Repeat Variant"/>
    <property type="match status" value="2"/>
</dbReference>
<dbReference type="PRINTS" id="PR00375">
    <property type="entry name" value="HUNTINGTIN"/>
</dbReference>
<dbReference type="GO" id="GO:0005634">
    <property type="term" value="C:nucleus"/>
    <property type="evidence" value="ECO:0007669"/>
    <property type="project" value="UniProtKB-SubCell"/>
</dbReference>
<organism evidence="8 9">
    <name type="scientific">Pocillopora damicornis</name>
    <name type="common">Cauliflower coral</name>
    <name type="synonym">Millepora damicornis</name>
    <dbReference type="NCBI Taxonomy" id="46731"/>
    <lineage>
        <taxon>Eukaryota</taxon>
        <taxon>Metazoa</taxon>
        <taxon>Cnidaria</taxon>
        <taxon>Anthozoa</taxon>
        <taxon>Hexacorallia</taxon>
        <taxon>Scleractinia</taxon>
        <taxon>Astrocoeniina</taxon>
        <taxon>Pocilloporidae</taxon>
        <taxon>Pocillopora</taxon>
    </lineage>
</organism>
<dbReference type="OrthoDB" id="10065698at2759"/>
<feature type="compositionally biased region" description="Polar residues" evidence="7">
    <location>
        <begin position="965"/>
        <end position="976"/>
    </location>
</feature>
<keyword evidence="9" id="KW-1185">Reference proteome</keyword>
<evidence type="ECO:0008006" key="10">
    <source>
        <dbReference type="Google" id="ProtNLM"/>
    </source>
</evidence>
<feature type="region of interest" description="Disordered" evidence="7">
    <location>
        <begin position="432"/>
        <end position="482"/>
    </location>
</feature>
<accession>A0A3M6TAT4</accession>
<dbReference type="InterPro" id="IPR011989">
    <property type="entry name" value="ARM-like"/>
</dbReference>
<evidence type="ECO:0000256" key="2">
    <source>
        <dbReference type="ARBA" id="ARBA00004123"/>
    </source>
</evidence>